<evidence type="ECO:0000313" key="2">
    <source>
        <dbReference type="Proteomes" id="UP000231246"/>
    </source>
</evidence>
<protein>
    <submittedName>
        <fullName evidence="1">Uncharacterized protein</fullName>
    </submittedName>
</protein>
<comment type="caution">
    <text evidence="1">The sequence shown here is derived from an EMBL/GenBank/DDBJ whole genome shotgun (WGS) entry which is preliminary data.</text>
</comment>
<organism evidence="1 2">
    <name type="scientific">Candidatus Roizmanbacteria bacterium CG22_combo_CG10-13_8_21_14_all_38_20</name>
    <dbReference type="NCBI Taxonomy" id="1974862"/>
    <lineage>
        <taxon>Bacteria</taxon>
        <taxon>Candidatus Roizmaniibacteriota</taxon>
    </lineage>
</organism>
<accession>A0A2H0BWT8</accession>
<reference evidence="1 2" key="1">
    <citation type="submission" date="2017-09" db="EMBL/GenBank/DDBJ databases">
        <title>Depth-based differentiation of microbial function through sediment-hosted aquifers and enrichment of novel symbionts in the deep terrestrial subsurface.</title>
        <authorList>
            <person name="Probst A.J."/>
            <person name="Ladd B."/>
            <person name="Jarett J.K."/>
            <person name="Geller-Mcgrath D.E."/>
            <person name="Sieber C.M."/>
            <person name="Emerson J.B."/>
            <person name="Anantharaman K."/>
            <person name="Thomas B.C."/>
            <person name="Malmstrom R."/>
            <person name="Stieglmeier M."/>
            <person name="Klingl A."/>
            <person name="Woyke T."/>
            <person name="Ryan C.M."/>
            <person name="Banfield J.F."/>
        </authorList>
    </citation>
    <scope>NUCLEOTIDE SEQUENCE [LARGE SCALE GENOMIC DNA]</scope>
    <source>
        <strain evidence="1">CG22_combo_CG10-13_8_21_14_all_38_20</strain>
    </source>
</reference>
<dbReference type="Proteomes" id="UP000231246">
    <property type="component" value="Unassembled WGS sequence"/>
</dbReference>
<evidence type="ECO:0000313" key="1">
    <source>
        <dbReference type="EMBL" id="PIP62054.1"/>
    </source>
</evidence>
<gene>
    <name evidence="1" type="ORF">COW99_00720</name>
</gene>
<sequence length="237" mass="26941">MKQITSIIKFRYGRIKDVSSPHKDKNRVEVCLKKMADNAIEVVCSFEDTDISKDQAIDYAIKATDMIALINSLKTEVNSECSYNVKMHWQESDGASIQGRVSLQARAAAASEVNCEISGCLNIDVENIQDSMNHQQSFECFNRALQHKESGQQDTSAIAIWLRLSWEALQMELGLSEQQLKKEVVRDKILSDKILGDFKYSVGEYYVHKKRRSGGNKKPISIESCTNNMRKILLHYL</sequence>
<name>A0A2H0BWT8_9BACT</name>
<proteinExistence type="predicted"/>
<dbReference type="EMBL" id="PCTA01000004">
    <property type="protein sequence ID" value="PIP62054.1"/>
    <property type="molecule type" value="Genomic_DNA"/>
</dbReference>
<dbReference type="AlphaFoldDB" id="A0A2H0BWT8"/>